<organism evidence="1 2">
    <name type="scientific">Saccharothrix lopnurensis</name>
    <dbReference type="NCBI Taxonomy" id="1670621"/>
    <lineage>
        <taxon>Bacteria</taxon>
        <taxon>Bacillati</taxon>
        <taxon>Actinomycetota</taxon>
        <taxon>Actinomycetes</taxon>
        <taxon>Pseudonocardiales</taxon>
        <taxon>Pseudonocardiaceae</taxon>
        <taxon>Saccharothrix</taxon>
    </lineage>
</organism>
<dbReference type="EMBL" id="JBHSQO010000038">
    <property type="protein sequence ID" value="MFC6093138.1"/>
    <property type="molecule type" value="Genomic_DNA"/>
</dbReference>
<name>A0ABW1PDJ0_9PSEU</name>
<reference evidence="2" key="1">
    <citation type="journal article" date="2019" name="Int. J. Syst. Evol. Microbiol.">
        <title>The Global Catalogue of Microorganisms (GCM) 10K type strain sequencing project: providing services to taxonomists for standard genome sequencing and annotation.</title>
        <authorList>
            <consortium name="The Broad Institute Genomics Platform"/>
            <consortium name="The Broad Institute Genome Sequencing Center for Infectious Disease"/>
            <person name="Wu L."/>
            <person name="Ma J."/>
        </authorList>
    </citation>
    <scope>NUCLEOTIDE SEQUENCE [LARGE SCALE GENOMIC DNA]</scope>
    <source>
        <strain evidence="2">CGMCC 4.7246</strain>
    </source>
</reference>
<proteinExistence type="predicted"/>
<protein>
    <recommendedName>
        <fullName evidence="3">DUF4243 domain-containing protein</fullName>
    </recommendedName>
</protein>
<evidence type="ECO:0008006" key="3">
    <source>
        <dbReference type="Google" id="ProtNLM"/>
    </source>
</evidence>
<dbReference type="Proteomes" id="UP001596220">
    <property type="component" value="Unassembled WGS sequence"/>
</dbReference>
<evidence type="ECO:0000313" key="1">
    <source>
        <dbReference type="EMBL" id="MFC6093138.1"/>
    </source>
</evidence>
<gene>
    <name evidence="1" type="ORF">ACFP3R_28035</name>
</gene>
<accession>A0ABW1PDJ0</accession>
<dbReference type="RefSeq" id="WP_380640027.1">
    <property type="nucleotide sequence ID" value="NZ_JBHSQO010000038.1"/>
</dbReference>
<keyword evidence="2" id="KW-1185">Reference proteome</keyword>
<evidence type="ECO:0000313" key="2">
    <source>
        <dbReference type="Proteomes" id="UP001596220"/>
    </source>
</evidence>
<comment type="caution">
    <text evidence="1">The sequence shown here is derived from an EMBL/GenBank/DDBJ whole genome shotgun (WGS) entry which is preliminary data.</text>
</comment>
<sequence length="358" mass="39278">MTAPDRTEGDTSVGALDDALDYLADCGPEWGPGVSNHGPMAAEALVALGRPEAVGRFVNDYRPMLYRDAPVPSVTIDEATWRPALGNMRLLGDWNAFFRARLAEAPWREVLAAWWPRLLPGLPAGGGHGVIRTGHAVRALASAETPGRVEELARGLGYWAARFQQVPGTQRFAGERELRQAWDSVPRLLADQGIGEIFRIRLEALDLLPEFGRVVDATARPEDPQRALSMITNLAAHAYLTDEHRKYMGFVHALTAPAAVRLVLPHLPAELHWDSVAAAWQFTAAIRAAYGTGYREPESLVSSIDYATLTDRAIATGDPHAIKYVEACRREDALAGDPIYAIVATDWIRRMEDGSWVT</sequence>